<dbReference type="RefSeq" id="WP_246142003.1">
    <property type="nucleotide sequence ID" value="NZ_LR214076.1"/>
</dbReference>
<reference evidence="1 2" key="1">
    <citation type="submission" date="2019-01" db="EMBL/GenBank/DDBJ databases">
        <authorList>
            <person name="Brito A."/>
        </authorList>
    </citation>
    <scope>NUCLEOTIDE SEQUENCE [LARGE SCALE GENOMIC DNA]</scope>
    <source>
        <strain evidence="1">1</strain>
    </source>
</reference>
<sequence>MAFPQINKEKAISNEQYYYLLHISNYQRLKYLVKTELGMDTLTLDFQSIELTDEQFYQLCKNNQLTYTAA</sequence>
<protein>
    <submittedName>
        <fullName evidence="1">Uncharacterized protein</fullName>
    </submittedName>
</protein>
<name>A0A563VVI7_9CYAN</name>
<dbReference type="Proteomes" id="UP000320055">
    <property type="component" value="Unassembled WGS sequence"/>
</dbReference>
<evidence type="ECO:0000313" key="1">
    <source>
        <dbReference type="EMBL" id="VEP15469.1"/>
    </source>
</evidence>
<dbReference type="AlphaFoldDB" id="A0A563VVI7"/>
<gene>
    <name evidence="1" type="ORF">H1P_3390002</name>
</gene>
<proteinExistence type="predicted"/>
<keyword evidence="2" id="KW-1185">Reference proteome</keyword>
<accession>A0A563VVI7</accession>
<organism evidence="1 2">
    <name type="scientific">Hyella patelloides LEGE 07179</name>
    <dbReference type="NCBI Taxonomy" id="945734"/>
    <lineage>
        <taxon>Bacteria</taxon>
        <taxon>Bacillati</taxon>
        <taxon>Cyanobacteriota</taxon>
        <taxon>Cyanophyceae</taxon>
        <taxon>Pleurocapsales</taxon>
        <taxon>Hyellaceae</taxon>
        <taxon>Hyella</taxon>
    </lineage>
</organism>
<evidence type="ECO:0000313" key="2">
    <source>
        <dbReference type="Proteomes" id="UP000320055"/>
    </source>
</evidence>
<dbReference type="EMBL" id="CAACVJ010000267">
    <property type="protein sequence ID" value="VEP15469.1"/>
    <property type="molecule type" value="Genomic_DNA"/>
</dbReference>